<protein>
    <submittedName>
        <fullName evidence="5">Glycosyl transferase</fullName>
    </submittedName>
</protein>
<evidence type="ECO:0000259" key="3">
    <source>
        <dbReference type="Pfam" id="PF00534"/>
    </source>
</evidence>
<evidence type="ECO:0000256" key="1">
    <source>
        <dbReference type="ARBA" id="ARBA00022676"/>
    </source>
</evidence>
<gene>
    <name evidence="5" type="ORF">Sya03_17870</name>
</gene>
<dbReference type="RefSeq" id="WP_203937745.1">
    <property type="nucleotide sequence ID" value="NZ_BAAAGJ010000012.1"/>
</dbReference>
<keyword evidence="2 5" id="KW-0808">Transferase</keyword>
<dbReference type="Pfam" id="PF13439">
    <property type="entry name" value="Glyco_transf_4"/>
    <property type="match status" value="1"/>
</dbReference>
<evidence type="ECO:0000313" key="6">
    <source>
        <dbReference type="Proteomes" id="UP000652013"/>
    </source>
</evidence>
<comment type="caution">
    <text evidence="5">The sequence shown here is derived from an EMBL/GenBank/DDBJ whole genome shotgun (WGS) entry which is preliminary data.</text>
</comment>
<evidence type="ECO:0000259" key="4">
    <source>
        <dbReference type="Pfam" id="PF13439"/>
    </source>
</evidence>
<dbReference type="Proteomes" id="UP000652013">
    <property type="component" value="Unassembled WGS sequence"/>
</dbReference>
<dbReference type="Pfam" id="PF00534">
    <property type="entry name" value="Glycos_transf_1"/>
    <property type="match status" value="1"/>
</dbReference>
<organism evidence="5 6">
    <name type="scientific">Spirilliplanes yamanashiensis</name>
    <dbReference type="NCBI Taxonomy" id="42233"/>
    <lineage>
        <taxon>Bacteria</taxon>
        <taxon>Bacillati</taxon>
        <taxon>Actinomycetota</taxon>
        <taxon>Actinomycetes</taxon>
        <taxon>Micromonosporales</taxon>
        <taxon>Micromonosporaceae</taxon>
        <taxon>Spirilliplanes</taxon>
    </lineage>
</organism>
<dbReference type="InterPro" id="IPR001296">
    <property type="entry name" value="Glyco_trans_1"/>
</dbReference>
<dbReference type="SUPFAM" id="SSF53756">
    <property type="entry name" value="UDP-Glycosyltransferase/glycogen phosphorylase"/>
    <property type="match status" value="1"/>
</dbReference>
<dbReference type="EMBL" id="BOOY01000010">
    <property type="protein sequence ID" value="GIJ02435.1"/>
    <property type="molecule type" value="Genomic_DNA"/>
</dbReference>
<dbReference type="GO" id="GO:0016757">
    <property type="term" value="F:glycosyltransferase activity"/>
    <property type="evidence" value="ECO:0007669"/>
    <property type="project" value="UniProtKB-KW"/>
</dbReference>
<dbReference type="PANTHER" id="PTHR12526">
    <property type="entry name" value="GLYCOSYLTRANSFERASE"/>
    <property type="match status" value="1"/>
</dbReference>
<feature type="domain" description="Glycosyltransferase subfamily 4-like N-terminal" evidence="4">
    <location>
        <begin position="8"/>
        <end position="163"/>
    </location>
</feature>
<dbReference type="InterPro" id="IPR028098">
    <property type="entry name" value="Glyco_trans_4-like_N"/>
</dbReference>
<dbReference type="PANTHER" id="PTHR12526:SF638">
    <property type="entry name" value="SPORE COAT PROTEIN SA"/>
    <property type="match status" value="1"/>
</dbReference>
<dbReference type="Gene3D" id="3.40.50.2000">
    <property type="entry name" value="Glycogen Phosphorylase B"/>
    <property type="match status" value="2"/>
</dbReference>
<evidence type="ECO:0000256" key="2">
    <source>
        <dbReference type="ARBA" id="ARBA00022679"/>
    </source>
</evidence>
<sequence>MSHTAHRGGAELALARLLSAAPAWTASVVSPADGDAFAGLAGHGVGLDPRLPGLPTGGTRSRNPALAARYLAALRAGAAALRRSERFRAADVLHANTAAAAIVSALANRSARKPLVVHLRDLVTPESLGRFGHAAFTRLGLRHAHGVIANSASTLRSAAGQHGSDVPGAVIQSPAGITRRVAEPATRPAVRRVGMVGRLQHWKGQHVFLDAFATAFAGTDVEAHLAGAPLFGEEAYLRGLHRQAAALGIAGQVRFHGHVDDVAAFVESVDVLVHASIRPEPLGQTVLQGLAYGRPVVATDGGGPAEWITPGVNGLLVAPDRPDELAAALRSLAGSAELRAALAAGAARTPGVRTDAECAAAHADFFRRVWSAQR</sequence>
<name>A0A8J3Y6G8_9ACTN</name>
<accession>A0A8J3Y6G8</accession>
<proteinExistence type="predicted"/>
<dbReference type="AlphaFoldDB" id="A0A8J3Y6G8"/>
<evidence type="ECO:0000313" key="5">
    <source>
        <dbReference type="EMBL" id="GIJ02435.1"/>
    </source>
</evidence>
<feature type="domain" description="Glycosyl transferase family 1" evidence="3">
    <location>
        <begin position="192"/>
        <end position="346"/>
    </location>
</feature>
<keyword evidence="1" id="KW-0328">Glycosyltransferase</keyword>
<reference evidence="5" key="1">
    <citation type="submission" date="2021-01" db="EMBL/GenBank/DDBJ databases">
        <title>Whole genome shotgun sequence of Spirilliplanes yamanashiensis NBRC 15828.</title>
        <authorList>
            <person name="Komaki H."/>
            <person name="Tamura T."/>
        </authorList>
    </citation>
    <scope>NUCLEOTIDE SEQUENCE</scope>
    <source>
        <strain evidence="5">NBRC 15828</strain>
    </source>
</reference>
<keyword evidence="6" id="KW-1185">Reference proteome</keyword>